<evidence type="ECO:0000256" key="3">
    <source>
        <dbReference type="ARBA" id="ARBA00022723"/>
    </source>
</evidence>
<organism evidence="6 7">
    <name type="scientific">Trichonephila clavata</name>
    <name type="common">Joro spider</name>
    <name type="synonym">Nephila clavata</name>
    <dbReference type="NCBI Taxonomy" id="2740835"/>
    <lineage>
        <taxon>Eukaryota</taxon>
        <taxon>Metazoa</taxon>
        <taxon>Ecdysozoa</taxon>
        <taxon>Arthropoda</taxon>
        <taxon>Chelicerata</taxon>
        <taxon>Arachnida</taxon>
        <taxon>Araneae</taxon>
        <taxon>Araneomorphae</taxon>
        <taxon>Entelegynae</taxon>
        <taxon>Araneoidea</taxon>
        <taxon>Nephilidae</taxon>
        <taxon>Trichonephila</taxon>
    </lineage>
</organism>
<keyword evidence="7" id="KW-1185">Reference proteome</keyword>
<keyword evidence="4" id="KW-0460">Magnesium</keyword>
<keyword evidence="5" id="KW-0472">Membrane</keyword>
<dbReference type="OrthoDB" id="7990303at2759"/>
<sequence>MFLQANLCGCDLGKRSKDKIPEAMGVVCGCVFLIVMFLFIPIPFIQYWTTNTKVPFPHHELSEAESLKYYSMHFL</sequence>
<comment type="caution">
    <text evidence="6">The sequence shown here is derived from an EMBL/GenBank/DDBJ whole genome shotgun (WGS) entry which is preliminary data.</text>
</comment>
<dbReference type="GO" id="GO:0016020">
    <property type="term" value="C:membrane"/>
    <property type="evidence" value="ECO:0007669"/>
    <property type="project" value="TreeGrafter"/>
</dbReference>
<dbReference type="Proteomes" id="UP000887116">
    <property type="component" value="Unassembled WGS sequence"/>
</dbReference>
<dbReference type="AlphaFoldDB" id="A0A8X6IVR6"/>
<reference evidence="6" key="1">
    <citation type="submission" date="2020-07" db="EMBL/GenBank/DDBJ databases">
        <title>Multicomponent nature underlies the extraordinary mechanical properties of spider dragline silk.</title>
        <authorList>
            <person name="Kono N."/>
            <person name="Nakamura H."/>
            <person name="Mori M."/>
            <person name="Yoshida Y."/>
            <person name="Ohtoshi R."/>
            <person name="Malay A.D."/>
            <person name="Moran D.A.P."/>
            <person name="Tomita M."/>
            <person name="Numata K."/>
            <person name="Arakawa K."/>
        </authorList>
    </citation>
    <scope>NUCLEOTIDE SEQUENCE</scope>
</reference>
<proteinExistence type="predicted"/>
<accession>A0A8X6IVR6</accession>
<gene>
    <name evidence="6" type="primary">NCL1_12415</name>
    <name evidence="6" type="ORF">TNCT_732411</name>
</gene>
<protein>
    <submittedName>
        <fullName evidence="6">UDP-N-acetylglucosamine--dolichyl-phosphate N-acetylglucosaminephosphotransferase</fullName>
    </submittedName>
</protein>
<dbReference type="GO" id="GO:0012505">
    <property type="term" value="C:endomembrane system"/>
    <property type="evidence" value="ECO:0007669"/>
    <property type="project" value="UniProtKB-SubCell"/>
</dbReference>
<evidence type="ECO:0000256" key="5">
    <source>
        <dbReference type="SAM" id="Phobius"/>
    </source>
</evidence>
<keyword evidence="5" id="KW-0812">Transmembrane</keyword>
<evidence type="ECO:0000256" key="4">
    <source>
        <dbReference type="ARBA" id="ARBA00022842"/>
    </source>
</evidence>
<evidence type="ECO:0000313" key="7">
    <source>
        <dbReference type="Proteomes" id="UP000887116"/>
    </source>
</evidence>
<dbReference type="GO" id="GO:0006488">
    <property type="term" value="P:dolichol-linked oligosaccharide biosynthetic process"/>
    <property type="evidence" value="ECO:0007669"/>
    <property type="project" value="InterPro"/>
</dbReference>
<keyword evidence="2" id="KW-0328">Glycosyltransferase</keyword>
<dbReference type="PANTHER" id="PTHR10571">
    <property type="entry name" value="UDP-N-ACETYLGLUCOSAMINE--DOLICHYL-PHOSPHATE N-ACETYLGLUCOSAMINEPHOSPHOTRANSFERASE"/>
    <property type="match status" value="1"/>
</dbReference>
<dbReference type="GO" id="GO:0016757">
    <property type="term" value="F:glycosyltransferase activity"/>
    <property type="evidence" value="ECO:0007669"/>
    <property type="project" value="UniProtKB-KW"/>
</dbReference>
<dbReference type="InterPro" id="IPR033895">
    <property type="entry name" value="GPT"/>
</dbReference>
<keyword evidence="5" id="KW-1133">Transmembrane helix</keyword>
<evidence type="ECO:0000256" key="1">
    <source>
        <dbReference type="ARBA" id="ARBA00004127"/>
    </source>
</evidence>
<dbReference type="PANTHER" id="PTHR10571:SF0">
    <property type="entry name" value="UDP-N-ACETYLGLUCOSAMINE--DOLICHYL-PHOSPHATE N-ACETYLGLUCOSAMINEPHOSPHOTRANSFERASE"/>
    <property type="match status" value="1"/>
</dbReference>
<keyword evidence="3" id="KW-0479">Metal-binding</keyword>
<feature type="transmembrane region" description="Helical" evidence="5">
    <location>
        <begin position="23"/>
        <end position="48"/>
    </location>
</feature>
<keyword evidence="2" id="KW-0808">Transferase</keyword>
<evidence type="ECO:0000256" key="2">
    <source>
        <dbReference type="ARBA" id="ARBA00022676"/>
    </source>
</evidence>
<dbReference type="GO" id="GO:0003975">
    <property type="term" value="F:UDP-N-acetylglucosamine-dolichyl-phosphate N-acetylglucosaminephosphotransferase activity"/>
    <property type="evidence" value="ECO:0007669"/>
    <property type="project" value="InterPro"/>
</dbReference>
<dbReference type="GO" id="GO:0046872">
    <property type="term" value="F:metal ion binding"/>
    <property type="evidence" value="ECO:0007669"/>
    <property type="project" value="UniProtKB-KW"/>
</dbReference>
<evidence type="ECO:0000313" key="6">
    <source>
        <dbReference type="EMBL" id="GFR29359.1"/>
    </source>
</evidence>
<name>A0A8X6IVR6_TRICU</name>
<comment type="subcellular location">
    <subcellularLocation>
        <location evidence="1">Endomembrane system</location>
        <topology evidence="1">Multi-pass membrane protein</topology>
    </subcellularLocation>
</comment>
<dbReference type="EMBL" id="BMAO01009209">
    <property type="protein sequence ID" value="GFR29359.1"/>
    <property type="molecule type" value="Genomic_DNA"/>
</dbReference>